<reference evidence="2" key="1">
    <citation type="submission" date="2016-10" db="EMBL/GenBank/DDBJ databases">
        <authorList>
            <person name="de Groot N.N."/>
        </authorList>
    </citation>
    <scope>NUCLEOTIDE SEQUENCE [LARGE SCALE GENOMIC DNA]</scope>
    <source>
        <strain evidence="2">CGMCC 1.10697</strain>
    </source>
</reference>
<evidence type="ECO:0000313" key="3">
    <source>
        <dbReference type="Proteomes" id="UP000199113"/>
    </source>
</evidence>
<evidence type="ECO:0000256" key="1">
    <source>
        <dbReference type="SAM" id="MobiDB-lite"/>
    </source>
</evidence>
<dbReference type="Proteomes" id="UP000199113">
    <property type="component" value="Unassembled WGS sequence"/>
</dbReference>
<sequence length="182" mass="19428">MSGIRGTSDGGDTVRADPAVRDALARASYAYDRTLLEYEDALVTQDQTRRTFASARLAEATRDLAAAQAALAAARVAPEHTRDARASKDREGRLTFDELLSDPTQQLDSTSAVLESILRYQIAPQATASAAGNWVPQAPSEVRTAEYVRQRLGASTAASTAGRPARYARHGHFTPGRQAAAG</sequence>
<feature type="region of interest" description="Disordered" evidence="1">
    <location>
        <begin position="154"/>
        <end position="182"/>
    </location>
</feature>
<dbReference type="AlphaFoldDB" id="A0A1I0VF60"/>
<gene>
    <name evidence="2" type="ORF">SAMN05192575_101178</name>
</gene>
<dbReference type="STRING" id="748909.SAMN05192575_101178"/>
<protein>
    <submittedName>
        <fullName evidence="2">Uncharacterized protein</fullName>
    </submittedName>
</protein>
<proteinExistence type="predicted"/>
<evidence type="ECO:0000313" key="2">
    <source>
        <dbReference type="EMBL" id="SFA74994.1"/>
    </source>
</evidence>
<dbReference type="EMBL" id="FOKC01000001">
    <property type="protein sequence ID" value="SFA74994.1"/>
    <property type="molecule type" value="Genomic_DNA"/>
</dbReference>
<name>A0A1I0VF60_9ACTN</name>
<accession>A0A1I0VF60</accession>
<organism evidence="2 3">
    <name type="scientific">Nocardioides alpinus</name>
    <dbReference type="NCBI Taxonomy" id="748909"/>
    <lineage>
        <taxon>Bacteria</taxon>
        <taxon>Bacillati</taxon>
        <taxon>Actinomycetota</taxon>
        <taxon>Actinomycetes</taxon>
        <taxon>Propionibacteriales</taxon>
        <taxon>Nocardioidaceae</taxon>
        <taxon>Nocardioides</taxon>
    </lineage>
</organism>